<dbReference type="Pfam" id="PF05081">
    <property type="entry name" value="AcMNPV_P18"/>
    <property type="match status" value="1"/>
</dbReference>
<organism evidence="1 2">
    <name type="scientific">Palpita vitrealis nucleopolyhedrovirus</name>
    <dbReference type="NCBI Taxonomy" id="2951960"/>
    <lineage>
        <taxon>Viruses</taxon>
        <taxon>Viruses incertae sedis</taxon>
        <taxon>Naldaviricetes</taxon>
        <taxon>Lefavirales</taxon>
        <taxon>Baculoviridae</taxon>
        <taxon>Alphabaculovirus</taxon>
        <taxon>Alphabaculovirus pavitrealis</taxon>
    </lineage>
</organism>
<evidence type="ECO:0000313" key="2">
    <source>
        <dbReference type="Proteomes" id="UP001256712"/>
    </source>
</evidence>
<reference evidence="1" key="1">
    <citation type="journal article" date="2022" name="J. Invertebr. Pathol.">
        <title>Identification of a new nucleopolyhedrovirus isolated from the olive leaf moth, Palpita vitrealis, from two locations in Egypt.</title>
        <authorList>
            <person name="El-Salamouny S."/>
            <person name="Wennmann J.T."/>
            <person name="Kleespies R.G."/>
            <person name="Richert-Poggeler K.R."/>
            <person name="Mansour A."/>
            <person name="Awad M."/>
            <person name="Agamy E."/>
            <person name="Salama R."/>
            <person name="Jehle J.A."/>
        </authorList>
    </citation>
    <scope>NUCLEOTIDE SEQUENCE</scope>
    <source>
        <strain evidence="1">Giza 2005</strain>
    </source>
</reference>
<dbReference type="EMBL" id="OL685370">
    <property type="protein sequence ID" value="USC25936.1"/>
    <property type="molecule type" value="Genomic_DNA"/>
</dbReference>
<protein>
    <submittedName>
        <fullName evidence="1">P18</fullName>
    </submittedName>
</protein>
<name>A0AAE9RYX0_9ABAC</name>
<evidence type="ECO:0000313" key="1">
    <source>
        <dbReference type="EMBL" id="USC25936.1"/>
    </source>
</evidence>
<dbReference type="InterPro" id="IPR007773">
    <property type="entry name" value="AcMNPV_P18"/>
</dbReference>
<sequence length="161" mass="18323">MSASKTIVLYLCQVPSLATLTSNGDADADEPAIYFETIKECLDNNQCDKFACFAEVKQEQALFMKKTYKHLVLKNEGAYNKNHVLFDAMIMYKTYVELVDETAFGSNVLNYCVQFITAIFEIFTLSSKIVVAVPNDWKNDNLSVLLKHLYDLNLIQIEIVQ</sequence>
<accession>A0AAE9RYX0</accession>
<dbReference type="Proteomes" id="UP001256712">
    <property type="component" value="Segment"/>
</dbReference>
<keyword evidence="2" id="KW-1185">Reference proteome</keyword>
<proteinExistence type="predicted"/>